<sequence length="100" mass="11514">MPILVILFVFSLSFYIFYKVKYFRSQKPAEKKWISAKSGIALGLFIALFGLNQFFINQTTVGYIVGCLFILLGAYNVWAGLKSYKFYLPHAIEEAEQLKK</sequence>
<feature type="transmembrane region" description="Helical" evidence="1">
    <location>
        <begin position="6"/>
        <end position="22"/>
    </location>
</feature>
<evidence type="ECO:0000256" key="1">
    <source>
        <dbReference type="SAM" id="Phobius"/>
    </source>
</evidence>
<evidence type="ECO:0008006" key="4">
    <source>
        <dbReference type="Google" id="ProtNLM"/>
    </source>
</evidence>
<organism evidence="2 3">
    <name type="scientific">Bacillus yapensis</name>
    <dbReference type="NCBI Taxonomy" id="2492960"/>
    <lineage>
        <taxon>Bacteria</taxon>
        <taxon>Bacillati</taxon>
        <taxon>Bacillota</taxon>
        <taxon>Bacilli</taxon>
        <taxon>Bacillales</taxon>
        <taxon>Bacillaceae</taxon>
        <taxon>Bacillus</taxon>
    </lineage>
</organism>
<dbReference type="OrthoDB" id="2453019at2"/>
<feature type="transmembrane region" description="Helical" evidence="1">
    <location>
        <begin position="34"/>
        <end position="55"/>
    </location>
</feature>
<dbReference type="RefSeq" id="WP_126409600.1">
    <property type="nucleotide sequence ID" value="NZ_RXNT01000012.1"/>
</dbReference>
<dbReference type="InterPro" id="IPR025618">
    <property type="entry name" value="YtpI"/>
</dbReference>
<keyword evidence="1" id="KW-0812">Transmembrane</keyword>
<proteinExistence type="predicted"/>
<accession>A0A3S0IR66</accession>
<dbReference type="AlphaFoldDB" id="A0A3S0IR66"/>
<keyword evidence="3" id="KW-1185">Reference proteome</keyword>
<dbReference type="EMBL" id="RXNT01000012">
    <property type="protein sequence ID" value="RTR29615.1"/>
    <property type="molecule type" value="Genomic_DNA"/>
</dbReference>
<name>A0A3S0IR66_9BACI</name>
<keyword evidence="1" id="KW-0472">Membrane</keyword>
<feature type="transmembrane region" description="Helical" evidence="1">
    <location>
        <begin position="61"/>
        <end position="81"/>
    </location>
</feature>
<evidence type="ECO:0000313" key="2">
    <source>
        <dbReference type="EMBL" id="RTR29615.1"/>
    </source>
</evidence>
<dbReference type="Pfam" id="PF14007">
    <property type="entry name" value="YtpI"/>
    <property type="match status" value="1"/>
</dbReference>
<evidence type="ECO:0000313" key="3">
    <source>
        <dbReference type="Proteomes" id="UP000271374"/>
    </source>
</evidence>
<reference evidence="2 3" key="1">
    <citation type="submission" date="2018-12" db="EMBL/GenBank/DDBJ databases">
        <title>Bacillus yapensis draft genome sequence.</title>
        <authorList>
            <person name="Yu L."/>
            <person name="Xu X."/>
            <person name="Tang X."/>
        </authorList>
    </citation>
    <scope>NUCLEOTIDE SEQUENCE [LARGE SCALE GENOMIC DNA]</scope>
    <source>
        <strain evidence="2 3">XXST-01</strain>
    </source>
</reference>
<keyword evidence="1" id="KW-1133">Transmembrane helix</keyword>
<protein>
    <recommendedName>
        <fullName evidence="4">YtpI family protein</fullName>
    </recommendedName>
</protein>
<gene>
    <name evidence="2" type="ORF">EKG37_15085</name>
</gene>
<dbReference type="Proteomes" id="UP000271374">
    <property type="component" value="Unassembled WGS sequence"/>
</dbReference>
<comment type="caution">
    <text evidence="2">The sequence shown here is derived from an EMBL/GenBank/DDBJ whole genome shotgun (WGS) entry which is preliminary data.</text>
</comment>